<evidence type="ECO:0000313" key="2">
    <source>
        <dbReference type="Proteomes" id="UP000616769"/>
    </source>
</evidence>
<accession>A0A131ZZV1</accession>
<proteinExistence type="predicted"/>
<name>A0A131ZZV1_SARSC</name>
<protein>
    <submittedName>
        <fullName evidence="1">Uncharacterized protein</fullName>
    </submittedName>
</protein>
<dbReference type="OrthoDB" id="6512435at2759"/>
<sequence>MMMIMINITEPAEEVKEINSEEEPHRVVHNVYRPVIQEVTEVVQPFRKVIQKVEPVIEEMKTIISKAAPQDGLPVVPHQQEQLHHQQHQINQALNTFETLNDRSKFSIFSSSSSSPSSDSNLNRFTDFHLSPLPYGSEVVNKIAPPPSSSFTTVSTTAPVTIAPQTSTTANRLISSSGTFYDLPDAINFN</sequence>
<dbReference type="EMBL" id="JXLN01008711">
    <property type="protein sequence ID" value="KPM04402.1"/>
    <property type="molecule type" value="Genomic_DNA"/>
</dbReference>
<gene>
    <name evidence="1" type="ORF">QR98_0028460</name>
</gene>
<evidence type="ECO:0000313" key="1">
    <source>
        <dbReference type="EMBL" id="KPM04402.1"/>
    </source>
</evidence>
<dbReference type="Proteomes" id="UP000616769">
    <property type="component" value="Unassembled WGS sequence"/>
</dbReference>
<dbReference type="VEuPathDB" id="VectorBase:SSCA010035"/>
<reference evidence="1 2" key="1">
    <citation type="journal article" date="2015" name="Parasit. Vectors">
        <title>Draft genome of the scabies mite.</title>
        <authorList>
            <person name="Rider S.D.Jr."/>
            <person name="Morgan M.S."/>
            <person name="Arlian L.G."/>
        </authorList>
    </citation>
    <scope>NUCLEOTIDE SEQUENCE [LARGE SCALE GENOMIC DNA]</scope>
    <source>
        <strain evidence="1">Arlian Lab</strain>
    </source>
</reference>
<comment type="caution">
    <text evidence="1">The sequence shown here is derived from an EMBL/GenBank/DDBJ whole genome shotgun (WGS) entry which is preliminary data.</text>
</comment>
<organism evidence="1 2">
    <name type="scientific">Sarcoptes scabiei</name>
    <name type="common">Itch mite</name>
    <name type="synonym">Acarus scabiei</name>
    <dbReference type="NCBI Taxonomy" id="52283"/>
    <lineage>
        <taxon>Eukaryota</taxon>
        <taxon>Metazoa</taxon>
        <taxon>Ecdysozoa</taxon>
        <taxon>Arthropoda</taxon>
        <taxon>Chelicerata</taxon>
        <taxon>Arachnida</taxon>
        <taxon>Acari</taxon>
        <taxon>Acariformes</taxon>
        <taxon>Sarcoptiformes</taxon>
        <taxon>Astigmata</taxon>
        <taxon>Psoroptidia</taxon>
        <taxon>Sarcoptoidea</taxon>
        <taxon>Sarcoptidae</taxon>
        <taxon>Sarcoptinae</taxon>
        <taxon>Sarcoptes</taxon>
    </lineage>
</organism>
<dbReference type="AlphaFoldDB" id="A0A131ZZV1"/>